<proteinExistence type="predicted"/>
<dbReference type="InterPro" id="IPR011050">
    <property type="entry name" value="Pectin_lyase_fold/virulence"/>
</dbReference>
<dbReference type="SUPFAM" id="SSF103515">
    <property type="entry name" value="Autotransporter"/>
    <property type="match status" value="1"/>
</dbReference>
<reference evidence="4" key="1">
    <citation type="submission" date="2016-10" db="EMBL/GenBank/DDBJ databases">
        <authorList>
            <person name="Varghese N."/>
            <person name="Submissions S."/>
        </authorList>
    </citation>
    <scope>NUCLEOTIDE SEQUENCE [LARGE SCALE GENOMIC DNA]</scope>
    <source>
        <strain evidence="4">ES.061</strain>
    </source>
</reference>
<dbReference type="GO" id="GO:0019867">
    <property type="term" value="C:outer membrane"/>
    <property type="evidence" value="ECO:0007669"/>
    <property type="project" value="InterPro"/>
</dbReference>
<dbReference type="Proteomes" id="UP000199064">
    <property type="component" value="Unassembled WGS sequence"/>
</dbReference>
<dbReference type="SUPFAM" id="SSF51126">
    <property type="entry name" value="Pectin lyase-like"/>
    <property type="match status" value="1"/>
</dbReference>
<evidence type="ECO:0000313" key="4">
    <source>
        <dbReference type="Proteomes" id="UP000199064"/>
    </source>
</evidence>
<keyword evidence="1" id="KW-0732">Signal</keyword>
<dbReference type="InterPro" id="IPR005546">
    <property type="entry name" value="Autotransporte_beta"/>
</dbReference>
<dbReference type="Pfam" id="PF12951">
    <property type="entry name" value="PATR"/>
    <property type="match status" value="3"/>
</dbReference>
<dbReference type="InterPro" id="IPR006315">
    <property type="entry name" value="OM_autotransptr_brl_dom"/>
</dbReference>
<dbReference type="NCBIfam" id="TIGR02601">
    <property type="entry name" value="autotrns_rpt"/>
    <property type="match status" value="1"/>
</dbReference>
<sequence>MLNDSNRTPVFRGVRTINLAAAKSGALSSIVLTGVFGLAAIDGISAQAQSLAPIVLNSGTYDLGNAEQNASSLSGTGGTITTGGSSGSLNLNQNVDTTFSGNWSGQTDFFTDYLQKHGTGTLTLSGNNTTTGDGAVAIYDGRIAVSGGNAIGDTNFVTLSGSGAFELLSDETVGMIGGGSSNGRILLNGNTLTIHGDGVPISSVSGYFAGSISGTGSLILDDVSGSALGVSALTLAGTNTFTGPLTIRSGSILLVSGTAVGDNTDVVLSDDTRASLRVNVSETIGSLTAGSGSNISLHSGAVLTVNGNGKSTSVDGKITGAGGLAKQGTGVLTLNGINDYTGLTTVDQGTLIVGDSVHASARVSSSIRVRSSATLGGVGTLSDTMIEAGGVHSPGNSIGTQTINGDYTNHGTLAIEVTPAAADKLVVQGAVDITGATLALTGTPLAASDWPILNGPYVVIDNQGVDAITGTFADVTNNLLFLDEKIEYTGGDGNDVTLELIRNDVSFAGIGRTANQRATGAAVDALPAGDPVWRAIVSMSDEDAARTGLNSLSGQAHPSFQGILNQNSIFLRSAANERIRTAFATSDQGMQPLSYGADENTLGAVPSGTQPAFWSEAYGSWADIDDDMNAVTMELSSGGLFAGADVQAGGWRLGILGGYGVSQLRAPSISSSIDSKDYHLGLYTGTETGRLGVRAGLGYSWHSIDSRRHVQAGALASNLSANYDAATLQAFGEASYRFDHAAASVEPFVNLAYVNQRSDRFIEQGGTAALSVDGQSMDTGIATLGTRLEHSFQFASIPATFNATVGWRHVFGDVAPTAVHAFSGGLEFTVAGAPIARNAALIEAGLDFDLSPQSTVGLAYRGQISGDVQEHGLKGMLAVRF</sequence>
<dbReference type="Gene3D" id="2.40.128.130">
    <property type="entry name" value="Autotransporter beta-domain"/>
    <property type="match status" value="1"/>
</dbReference>
<dbReference type="PROSITE" id="PS51208">
    <property type="entry name" value="AUTOTRANSPORTER"/>
    <property type="match status" value="1"/>
</dbReference>
<dbReference type="InterPro" id="IPR036709">
    <property type="entry name" value="Autotransporte_beta_dom_sf"/>
</dbReference>
<dbReference type="PANTHER" id="PTHR35037:SF3">
    <property type="entry name" value="C-TERMINAL REGION OF AIDA-LIKE PROTEIN"/>
    <property type="match status" value="1"/>
</dbReference>
<dbReference type="Pfam" id="PF03797">
    <property type="entry name" value="Autotransporter"/>
    <property type="match status" value="1"/>
</dbReference>
<evidence type="ECO:0000313" key="3">
    <source>
        <dbReference type="EMBL" id="SEB96107.1"/>
    </source>
</evidence>
<dbReference type="NCBIfam" id="TIGR01414">
    <property type="entry name" value="autotrans_barl"/>
    <property type="match status" value="1"/>
</dbReference>
<dbReference type="RefSeq" id="WP_143038463.1">
    <property type="nucleotide sequence ID" value="NZ_FNSL01000001.1"/>
</dbReference>
<keyword evidence="4" id="KW-1185">Reference proteome</keyword>
<evidence type="ECO:0000256" key="1">
    <source>
        <dbReference type="ARBA" id="ARBA00022729"/>
    </source>
</evidence>
<dbReference type="EMBL" id="FNSL01000001">
    <property type="protein sequence ID" value="SEB96107.1"/>
    <property type="molecule type" value="Genomic_DNA"/>
</dbReference>
<organism evidence="3 4">
    <name type="scientific">Nitratireductor aquibiodomus</name>
    <dbReference type="NCBI Taxonomy" id="204799"/>
    <lineage>
        <taxon>Bacteria</taxon>
        <taxon>Pseudomonadati</taxon>
        <taxon>Pseudomonadota</taxon>
        <taxon>Alphaproteobacteria</taxon>
        <taxon>Hyphomicrobiales</taxon>
        <taxon>Phyllobacteriaceae</taxon>
        <taxon>Nitratireductor</taxon>
    </lineage>
</organism>
<dbReference type="SMART" id="SM00869">
    <property type="entry name" value="Autotransporter"/>
    <property type="match status" value="1"/>
</dbReference>
<dbReference type="InterPro" id="IPR051551">
    <property type="entry name" value="Autotransporter_adhesion"/>
</dbReference>
<dbReference type="PANTHER" id="PTHR35037">
    <property type="entry name" value="C-TERMINAL REGION OF AIDA-LIKE PROTEIN"/>
    <property type="match status" value="1"/>
</dbReference>
<protein>
    <submittedName>
        <fullName evidence="3">Outer membrane autotransporter barrel domain-containing protein</fullName>
    </submittedName>
</protein>
<dbReference type="AlphaFoldDB" id="A0A1H4NLJ3"/>
<gene>
    <name evidence="3" type="ORF">SAMN05216452_3835</name>
</gene>
<accession>A0A1H4NLJ3</accession>
<name>A0A1H4NLJ3_9HYPH</name>
<evidence type="ECO:0000259" key="2">
    <source>
        <dbReference type="PROSITE" id="PS51208"/>
    </source>
</evidence>
<dbReference type="InterPro" id="IPR013425">
    <property type="entry name" value="Autotrns_rpt"/>
</dbReference>
<feature type="domain" description="Autotransporter" evidence="2">
    <location>
        <begin position="606"/>
        <end position="881"/>
    </location>
</feature>